<dbReference type="PANTHER" id="PTHR33376">
    <property type="match status" value="1"/>
</dbReference>
<reference evidence="2" key="1">
    <citation type="submission" date="2016-10" db="EMBL/GenBank/DDBJ databases">
        <title>Sequence of Gallionella enrichment culture.</title>
        <authorList>
            <person name="Poehlein A."/>
            <person name="Muehling M."/>
            <person name="Daniel R."/>
        </authorList>
    </citation>
    <scope>NUCLEOTIDE SEQUENCE</scope>
</reference>
<evidence type="ECO:0000256" key="1">
    <source>
        <dbReference type="ARBA" id="ARBA00022729"/>
    </source>
</evidence>
<dbReference type="InterPro" id="IPR004682">
    <property type="entry name" value="TRAP_DctP"/>
</dbReference>
<organism evidence="2">
    <name type="scientific">mine drainage metagenome</name>
    <dbReference type="NCBI Taxonomy" id="410659"/>
    <lineage>
        <taxon>unclassified sequences</taxon>
        <taxon>metagenomes</taxon>
        <taxon>ecological metagenomes</taxon>
    </lineage>
</organism>
<name>A0A1J5Q0W5_9ZZZZ</name>
<dbReference type="NCBIfam" id="TIGR00787">
    <property type="entry name" value="dctP"/>
    <property type="match status" value="1"/>
</dbReference>
<dbReference type="NCBIfam" id="NF037995">
    <property type="entry name" value="TRAP_S1"/>
    <property type="match status" value="1"/>
</dbReference>
<dbReference type="PANTHER" id="PTHR33376:SF2">
    <property type="entry name" value="DICARBOXYLATE-BINDING PERIPLASMIC PROTEIN"/>
    <property type="match status" value="1"/>
</dbReference>
<dbReference type="AlphaFoldDB" id="A0A1J5Q0W5"/>
<dbReference type="EMBL" id="MLJW01001725">
    <property type="protein sequence ID" value="OIQ76978.1"/>
    <property type="molecule type" value="Genomic_DNA"/>
</dbReference>
<dbReference type="PIRSF" id="PIRSF006470">
    <property type="entry name" value="DctB"/>
    <property type="match status" value="1"/>
</dbReference>
<sequence length="328" mass="35366">MKITPIIRAALVGALLSGVAAVPSFAAGWRGWNLQPEGYPNTTALEQFVKDVNSTTGGRLNAQVFNGGVLGDQPDAIEQVRAGALDFADFSMGPMGPIIPATNVLSLPYLFNGEDQMHRVMDGAIGKEFSAAMEKQGLVALAWFDAGARSFYNTKHPIETPADMKGLKLRVMENDLYVQMVAQLGGNATPMAYGEVYQSLKTGVIDGAENNFPSYDSSNHYQVAKYFSVDDHLIIPECLCVSKISWDKLSPADQAAVQTAATAAAKAQRDLWAKQVKASEAKMIAAGVKINEVKNKADFQKAMDPVYAKFEAANPDLKALIEEIKATK</sequence>
<proteinExistence type="predicted"/>
<dbReference type="InterPro" id="IPR038404">
    <property type="entry name" value="TRAP_DctP_sf"/>
</dbReference>
<protein>
    <submittedName>
        <fullName evidence="2">2,3-diketo-L-gulonate-binding periplasmic protein YiaO</fullName>
    </submittedName>
</protein>
<dbReference type="Pfam" id="PF03480">
    <property type="entry name" value="DctP"/>
    <property type="match status" value="1"/>
</dbReference>
<gene>
    <name evidence="2" type="primary">yiaO_1</name>
    <name evidence="2" type="ORF">GALL_413330</name>
</gene>
<evidence type="ECO:0000313" key="2">
    <source>
        <dbReference type="EMBL" id="OIQ76978.1"/>
    </source>
</evidence>
<dbReference type="CDD" id="cd13671">
    <property type="entry name" value="PBP2_TRAP_SBP_like_3"/>
    <property type="match status" value="1"/>
</dbReference>
<dbReference type="GO" id="GO:0030246">
    <property type="term" value="F:carbohydrate binding"/>
    <property type="evidence" value="ECO:0007669"/>
    <property type="project" value="TreeGrafter"/>
</dbReference>
<keyword evidence="1" id="KW-0732">Signal</keyword>
<comment type="caution">
    <text evidence="2">The sequence shown here is derived from an EMBL/GenBank/DDBJ whole genome shotgun (WGS) entry which is preliminary data.</text>
</comment>
<dbReference type="GO" id="GO:0030288">
    <property type="term" value="C:outer membrane-bounded periplasmic space"/>
    <property type="evidence" value="ECO:0007669"/>
    <property type="project" value="InterPro"/>
</dbReference>
<accession>A0A1J5Q0W5</accession>
<dbReference type="InterPro" id="IPR018389">
    <property type="entry name" value="DctP_fam"/>
</dbReference>
<dbReference type="Gene3D" id="3.40.190.170">
    <property type="entry name" value="Bacterial extracellular solute-binding protein, family 7"/>
    <property type="match status" value="1"/>
</dbReference>
<dbReference type="GO" id="GO:0055085">
    <property type="term" value="P:transmembrane transport"/>
    <property type="evidence" value="ECO:0007669"/>
    <property type="project" value="InterPro"/>
</dbReference>